<protein>
    <recommendedName>
        <fullName evidence="9">Cytochrome oxidase subunit IV</fullName>
    </recommendedName>
</protein>
<evidence type="ECO:0000313" key="8">
    <source>
        <dbReference type="Proteomes" id="UP000320390"/>
    </source>
</evidence>
<feature type="transmembrane region" description="Helical" evidence="6">
    <location>
        <begin position="59"/>
        <end position="80"/>
    </location>
</feature>
<evidence type="ECO:0000256" key="2">
    <source>
        <dbReference type="ARBA" id="ARBA00022475"/>
    </source>
</evidence>
<dbReference type="GO" id="GO:0005886">
    <property type="term" value="C:plasma membrane"/>
    <property type="evidence" value="ECO:0007669"/>
    <property type="project" value="UniProtKB-SubCell"/>
</dbReference>
<accession>A0A518EVZ8</accession>
<gene>
    <name evidence="7" type="ORF">Poly30_37800</name>
</gene>
<evidence type="ECO:0000256" key="4">
    <source>
        <dbReference type="ARBA" id="ARBA00022989"/>
    </source>
</evidence>
<evidence type="ECO:0000256" key="5">
    <source>
        <dbReference type="ARBA" id="ARBA00023136"/>
    </source>
</evidence>
<evidence type="ECO:0000313" key="7">
    <source>
        <dbReference type="EMBL" id="QDV08244.1"/>
    </source>
</evidence>
<reference evidence="7 8" key="1">
    <citation type="submission" date="2019-02" db="EMBL/GenBank/DDBJ databases">
        <title>Deep-cultivation of Planctomycetes and their phenomic and genomic characterization uncovers novel biology.</title>
        <authorList>
            <person name="Wiegand S."/>
            <person name="Jogler M."/>
            <person name="Boedeker C."/>
            <person name="Pinto D."/>
            <person name="Vollmers J."/>
            <person name="Rivas-Marin E."/>
            <person name="Kohn T."/>
            <person name="Peeters S.H."/>
            <person name="Heuer A."/>
            <person name="Rast P."/>
            <person name="Oberbeckmann S."/>
            <person name="Bunk B."/>
            <person name="Jeske O."/>
            <person name="Meyerdierks A."/>
            <person name="Storesund J.E."/>
            <person name="Kallscheuer N."/>
            <person name="Luecker S."/>
            <person name="Lage O.M."/>
            <person name="Pohl T."/>
            <person name="Merkel B.J."/>
            <person name="Hornburger P."/>
            <person name="Mueller R.-W."/>
            <person name="Bruemmer F."/>
            <person name="Labrenz M."/>
            <person name="Spormann A.M."/>
            <person name="Op den Camp H."/>
            <person name="Overmann J."/>
            <person name="Amann R."/>
            <person name="Jetten M.S.M."/>
            <person name="Mascher T."/>
            <person name="Medema M.H."/>
            <person name="Devos D.P."/>
            <person name="Kaster A.-K."/>
            <person name="Ovreas L."/>
            <person name="Rohde M."/>
            <person name="Galperin M.Y."/>
            <person name="Jogler C."/>
        </authorList>
    </citation>
    <scope>NUCLEOTIDE SEQUENCE [LARGE SCALE GENOMIC DNA]</scope>
    <source>
        <strain evidence="7 8">Poly30</strain>
    </source>
</reference>
<name>A0A518EVZ8_9BACT</name>
<evidence type="ECO:0000256" key="6">
    <source>
        <dbReference type="SAM" id="Phobius"/>
    </source>
</evidence>
<comment type="subcellular location">
    <subcellularLocation>
        <location evidence="1">Cell membrane</location>
        <topology evidence="1">Multi-pass membrane protein</topology>
    </subcellularLocation>
</comment>
<dbReference type="NCBIfam" id="TIGR02229">
    <property type="entry name" value="caa3_sub_IV"/>
    <property type="match status" value="1"/>
</dbReference>
<dbReference type="RefSeq" id="WP_145200542.1">
    <property type="nucleotide sequence ID" value="NZ_CP036434.1"/>
</dbReference>
<keyword evidence="2" id="KW-1003">Cell membrane</keyword>
<dbReference type="InterPro" id="IPR005171">
    <property type="entry name" value="Cyt_c_oxidase_su4_prok"/>
</dbReference>
<dbReference type="Proteomes" id="UP000320390">
    <property type="component" value="Chromosome"/>
</dbReference>
<sequence length="128" mass="14040">MSSTSATSTDVHAHIDDDPHHDGHHILPLWVLLGTWGALMGLTVFTVTASTFDLGAFDLPVAMGIATVKAMLVLMIFMHLGFDKGFHSLLIFGSFLFVFLFISFLLIDRGQYQPEISSKTSETLLQGN</sequence>
<evidence type="ECO:0008006" key="9">
    <source>
        <dbReference type="Google" id="ProtNLM"/>
    </source>
</evidence>
<dbReference type="InterPro" id="IPR011743">
    <property type="entry name" value="Caa3_sub_IV"/>
</dbReference>
<keyword evidence="3 6" id="KW-0812">Transmembrane</keyword>
<feature type="transmembrane region" description="Helical" evidence="6">
    <location>
        <begin position="86"/>
        <end position="107"/>
    </location>
</feature>
<keyword evidence="4 6" id="KW-1133">Transmembrane helix</keyword>
<dbReference type="Pfam" id="PF03626">
    <property type="entry name" value="COX4_pro"/>
    <property type="match status" value="1"/>
</dbReference>
<dbReference type="EMBL" id="CP036434">
    <property type="protein sequence ID" value="QDV08244.1"/>
    <property type="molecule type" value="Genomic_DNA"/>
</dbReference>
<keyword evidence="5 6" id="KW-0472">Membrane</keyword>
<proteinExistence type="predicted"/>
<evidence type="ECO:0000256" key="3">
    <source>
        <dbReference type="ARBA" id="ARBA00022692"/>
    </source>
</evidence>
<keyword evidence="8" id="KW-1185">Reference proteome</keyword>
<evidence type="ECO:0000256" key="1">
    <source>
        <dbReference type="ARBA" id="ARBA00004651"/>
    </source>
</evidence>
<organism evidence="7 8">
    <name type="scientific">Saltatorellus ferox</name>
    <dbReference type="NCBI Taxonomy" id="2528018"/>
    <lineage>
        <taxon>Bacteria</taxon>
        <taxon>Pseudomonadati</taxon>
        <taxon>Planctomycetota</taxon>
        <taxon>Planctomycetia</taxon>
        <taxon>Planctomycetia incertae sedis</taxon>
        <taxon>Saltatorellus</taxon>
    </lineage>
</organism>
<feature type="transmembrane region" description="Helical" evidence="6">
    <location>
        <begin position="27"/>
        <end position="47"/>
    </location>
</feature>
<dbReference type="OrthoDB" id="282123at2"/>
<dbReference type="AlphaFoldDB" id="A0A518EVZ8"/>